<dbReference type="RefSeq" id="WP_309943180.1">
    <property type="nucleotide sequence ID" value="NZ_AP025311.1"/>
</dbReference>
<name>A0AAE4BVD1_9BACT</name>
<keyword evidence="2" id="KW-1185">Reference proteome</keyword>
<comment type="caution">
    <text evidence="1">The sequence shown here is derived from an EMBL/GenBank/DDBJ whole genome shotgun (WGS) entry which is preliminary data.</text>
</comment>
<evidence type="ECO:0000313" key="2">
    <source>
        <dbReference type="Proteomes" id="UP001185092"/>
    </source>
</evidence>
<organism evidence="1 2">
    <name type="scientific">Aureibacter tunicatorum</name>
    <dbReference type="NCBI Taxonomy" id="866807"/>
    <lineage>
        <taxon>Bacteria</taxon>
        <taxon>Pseudomonadati</taxon>
        <taxon>Bacteroidota</taxon>
        <taxon>Cytophagia</taxon>
        <taxon>Cytophagales</taxon>
        <taxon>Persicobacteraceae</taxon>
        <taxon>Aureibacter</taxon>
    </lineage>
</organism>
<proteinExistence type="predicted"/>
<accession>A0AAE4BVD1</accession>
<dbReference type="AlphaFoldDB" id="A0AAE4BVD1"/>
<gene>
    <name evidence="1" type="ORF">HNQ88_005047</name>
</gene>
<dbReference type="Proteomes" id="UP001185092">
    <property type="component" value="Unassembled WGS sequence"/>
</dbReference>
<dbReference type="EMBL" id="JAVDQD010000014">
    <property type="protein sequence ID" value="MDR6241960.1"/>
    <property type="molecule type" value="Genomic_DNA"/>
</dbReference>
<protein>
    <submittedName>
        <fullName evidence="1">Uncharacterized protein</fullName>
    </submittedName>
</protein>
<reference evidence="1" key="1">
    <citation type="submission" date="2023-07" db="EMBL/GenBank/DDBJ databases">
        <title>Genomic Encyclopedia of Type Strains, Phase IV (KMG-IV): sequencing the most valuable type-strain genomes for metagenomic binning, comparative biology and taxonomic classification.</title>
        <authorList>
            <person name="Goeker M."/>
        </authorList>
    </citation>
    <scope>NUCLEOTIDE SEQUENCE</scope>
    <source>
        <strain evidence="1">DSM 26174</strain>
    </source>
</reference>
<evidence type="ECO:0000313" key="1">
    <source>
        <dbReference type="EMBL" id="MDR6241960.1"/>
    </source>
</evidence>
<sequence length="749" mass="86952">MARNIREIYNEIIIAKENNEQLDMLVNGYSPEDSKGQDYSQELISAANSPSKVAEWKLIYWVVAFAIWTHEQLWEVFFKKAEALEKASKIGSLEWYKKKILEYDGWKDSEGNNVIQFVSLEEVEGLIKIKIAGQNRNNLDPDLPIPPVESDPDYETKQEEYLAIERLKNGFNHFKNFFDQEIRLAGIQTSITSHDADIVKVKYDIYYNPKMSLQEDKTARDILMERIEEKLNEFQRNDMPYNGILSLTKLTDALQQVEDIISPVLDEAYYINILNTDEDGNTTEKSVEIEEFYRPLSGAIDIEIIVEESSFIPYNTLTNSDNTDLTFSYEIGVNSLFKNLIDINTLKDKVSKNVREYVTGLTQGSKLKLSEVEEKIRSYLLIDPELEIVSFDQNNYLNRLKDFSNLYSTLKSESEAIVVEPDINKYRASSDVNIYEHGVTVTDVGYFNVNNLTGNPTKITSFYIDEIKDGTLLAIAYDLIKEKPNIDTITEEDVFKLLVPFRKYDISNESKTFITMESFISDKNEKYLKAQDGTIHHFILEKGMYGHLNTYIYQYIRAANSKYIQNNEKGYHRAKYKYIDDYSGIQIAFNIEAITYRIRQVYKEASIGIDMNNNPIFYEKLYLMDLESYTNRINRKVYFTEKVNEYERYLLEKISENDNLDIFNLNAIDILYSSSQALAGVEGGTLSSVNYPDRLDRTENKSYLLKSRKISHKISPPNIVEYNNLEDISVLDSKFIEDNISEEYKVHLI</sequence>